<dbReference type="EMBL" id="ML994660">
    <property type="protein sequence ID" value="KAF2180163.1"/>
    <property type="molecule type" value="Genomic_DNA"/>
</dbReference>
<organism evidence="1 2">
    <name type="scientific">Zopfia rhizophila CBS 207.26</name>
    <dbReference type="NCBI Taxonomy" id="1314779"/>
    <lineage>
        <taxon>Eukaryota</taxon>
        <taxon>Fungi</taxon>
        <taxon>Dikarya</taxon>
        <taxon>Ascomycota</taxon>
        <taxon>Pezizomycotina</taxon>
        <taxon>Dothideomycetes</taxon>
        <taxon>Dothideomycetes incertae sedis</taxon>
        <taxon>Zopfiaceae</taxon>
        <taxon>Zopfia</taxon>
    </lineage>
</organism>
<reference evidence="1" key="1">
    <citation type="journal article" date="2020" name="Stud. Mycol.">
        <title>101 Dothideomycetes genomes: a test case for predicting lifestyles and emergence of pathogens.</title>
        <authorList>
            <person name="Haridas S."/>
            <person name="Albert R."/>
            <person name="Binder M."/>
            <person name="Bloem J."/>
            <person name="Labutti K."/>
            <person name="Salamov A."/>
            <person name="Andreopoulos B."/>
            <person name="Baker S."/>
            <person name="Barry K."/>
            <person name="Bills G."/>
            <person name="Bluhm B."/>
            <person name="Cannon C."/>
            <person name="Castanera R."/>
            <person name="Culley D."/>
            <person name="Daum C."/>
            <person name="Ezra D."/>
            <person name="Gonzalez J."/>
            <person name="Henrissat B."/>
            <person name="Kuo A."/>
            <person name="Liang C."/>
            <person name="Lipzen A."/>
            <person name="Lutzoni F."/>
            <person name="Magnuson J."/>
            <person name="Mondo S."/>
            <person name="Nolan M."/>
            <person name="Ohm R."/>
            <person name="Pangilinan J."/>
            <person name="Park H.-J."/>
            <person name="Ramirez L."/>
            <person name="Alfaro M."/>
            <person name="Sun H."/>
            <person name="Tritt A."/>
            <person name="Yoshinaga Y."/>
            <person name="Zwiers L.-H."/>
            <person name="Turgeon B."/>
            <person name="Goodwin S."/>
            <person name="Spatafora J."/>
            <person name="Crous P."/>
            <person name="Grigoriev I."/>
        </authorList>
    </citation>
    <scope>NUCLEOTIDE SEQUENCE</scope>
    <source>
        <strain evidence="1">CBS 207.26</strain>
    </source>
</reference>
<evidence type="ECO:0000313" key="1">
    <source>
        <dbReference type="EMBL" id="KAF2180163.1"/>
    </source>
</evidence>
<protein>
    <submittedName>
        <fullName evidence="1">Uncharacterized protein</fullName>
    </submittedName>
</protein>
<evidence type="ECO:0000313" key="2">
    <source>
        <dbReference type="Proteomes" id="UP000800200"/>
    </source>
</evidence>
<gene>
    <name evidence="1" type="ORF">K469DRAFT_715782</name>
</gene>
<dbReference type="Proteomes" id="UP000800200">
    <property type="component" value="Unassembled WGS sequence"/>
</dbReference>
<keyword evidence="2" id="KW-1185">Reference proteome</keyword>
<name>A0A6A6DMF1_9PEZI</name>
<dbReference type="AlphaFoldDB" id="A0A6A6DMF1"/>
<proteinExistence type="predicted"/>
<accession>A0A6A6DMF1</accession>
<sequence length="53" mass="5734">MIDYMMSTSPTIGTAMLMMRMWAGVSTRVCAAIVVFEVTVTAFINESGAALKQ</sequence>